<dbReference type="SUPFAM" id="SSF103365">
    <property type="entry name" value="Hypothetical protein PH1602"/>
    <property type="match status" value="1"/>
</dbReference>
<dbReference type="RefSeq" id="WP_129130302.1">
    <property type="nucleotide sequence ID" value="NZ_SDHW01000002.1"/>
</dbReference>
<feature type="binding site" evidence="10">
    <location>
        <begin position="394"/>
        <end position="397"/>
    </location>
    <ligand>
        <name>GMP</name>
        <dbReference type="ChEBI" id="CHEBI:58115"/>
    </ligand>
</feature>
<evidence type="ECO:0000256" key="2">
    <source>
        <dbReference type="ARBA" id="ARBA00022598"/>
    </source>
</evidence>
<feature type="binding site" evidence="10">
    <location>
        <begin position="370"/>
        <end position="373"/>
    </location>
    <ligand>
        <name>GMP</name>
        <dbReference type="ChEBI" id="CHEBI:58115"/>
    </ligand>
</feature>
<dbReference type="GO" id="GO:0170057">
    <property type="term" value="F:RNA ligase (GTP) activity"/>
    <property type="evidence" value="ECO:0007669"/>
    <property type="project" value="UniProtKB-EC"/>
</dbReference>
<keyword evidence="2" id="KW-0436">Ligase</keyword>
<evidence type="ECO:0000256" key="11">
    <source>
        <dbReference type="PIRSR" id="PIRSR601233-3"/>
    </source>
</evidence>
<dbReference type="Pfam" id="PF01139">
    <property type="entry name" value="RtcB"/>
    <property type="match status" value="2"/>
</dbReference>
<keyword evidence="13" id="KW-1185">Reference proteome</keyword>
<dbReference type="PANTHER" id="PTHR43749">
    <property type="entry name" value="RNA-SPLICING LIGASE RTCB"/>
    <property type="match status" value="1"/>
</dbReference>
<keyword evidence="7 11" id="KW-0464">Manganese</keyword>
<dbReference type="GO" id="GO:0006396">
    <property type="term" value="P:RNA processing"/>
    <property type="evidence" value="ECO:0007669"/>
    <property type="project" value="InterPro"/>
</dbReference>
<dbReference type="EMBL" id="SDHW01000002">
    <property type="protein sequence ID" value="RXK60342.1"/>
    <property type="molecule type" value="Genomic_DNA"/>
</dbReference>
<dbReference type="AlphaFoldDB" id="A0A4Q1CJ76"/>
<keyword evidence="5" id="KW-0692">RNA repair</keyword>
<comment type="catalytic activity">
    <reaction evidence="8">
        <text>a 3'-end 3'-phospho-ribonucleotide-RNA + a 5'-end dephospho-ribonucleoside-RNA + GTP = a ribonucleotidyl-ribonucleotide-RNA + GMP + diphosphate</text>
        <dbReference type="Rhea" id="RHEA:68076"/>
        <dbReference type="Rhea" id="RHEA-COMP:10463"/>
        <dbReference type="Rhea" id="RHEA-COMP:13936"/>
        <dbReference type="Rhea" id="RHEA-COMP:17355"/>
        <dbReference type="ChEBI" id="CHEBI:33019"/>
        <dbReference type="ChEBI" id="CHEBI:37565"/>
        <dbReference type="ChEBI" id="CHEBI:58115"/>
        <dbReference type="ChEBI" id="CHEBI:83062"/>
        <dbReference type="ChEBI" id="CHEBI:138284"/>
        <dbReference type="ChEBI" id="CHEBI:173118"/>
        <dbReference type="EC" id="6.5.1.8"/>
    </reaction>
</comment>
<feature type="binding site" evidence="11">
    <location>
        <position position="227"/>
    </location>
    <ligand>
        <name>Mn(2+)</name>
        <dbReference type="ChEBI" id="CHEBI:29035"/>
        <label>1</label>
    </ligand>
</feature>
<dbReference type="OrthoDB" id="9802323at2"/>
<feature type="binding site" evidence="10">
    <location>
        <begin position="338"/>
        <end position="339"/>
    </location>
    <ligand>
        <name>GMP</name>
        <dbReference type="ChEBI" id="CHEBI:58115"/>
    </ligand>
</feature>
<accession>A0A4Q1CJ76</accession>
<evidence type="ECO:0000256" key="10">
    <source>
        <dbReference type="PIRSR" id="PIRSR601233-2"/>
    </source>
</evidence>
<evidence type="ECO:0000256" key="6">
    <source>
        <dbReference type="ARBA" id="ARBA00023134"/>
    </source>
</evidence>
<evidence type="ECO:0000256" key="7">
    <source>
        <dbReference type="ARBA" id="ARBA00023211"/>
    </source>
</evidence>
<evidence type="ECO:0000313" key="12">
    <source>
        <dbReference type="EMBL" id="RXK60342.1"/>
    </source>
</evidence>
<evidence type="ECO:0000256" key="1">
    <source>
        <dbReference type="ARBA" id="ARBA00012726"/>
    </source>
</evidence>
<keyword evidence="3 11" id="KW-0479">Metal-binding</keyword>
<feature type="binding site" evidence="10">
    <location>
        <begin position="226"/>
        <end position="230"/>
    </location>
    <ligand>
        <name>GMP</name>
        <dbReference type="ChEBI" id="CHEBI:58115"/>
    </ligand>
</feature>
<dbReference type="GO" id="GO:0006281">
    <property type="term" value="P:DNA repair"/>
    <property type="evidence" value="ECO:0007669"/>
    <property type="project" value="TreeGrafter"/>
</dbReference>
<evidence type="ECO:0000256" key="3">
    <source>
        <dbReference type="ARBA" id="ARBA00022723"/>
    </source>
</evidence>
<name>A0A4Q1CJ76_9BACT</name>
<protein>
    <recommendedName>
        <fullName evidence="1">3'-phosphate/5'-hydroxy nucleic acid ligase</fullName>
        <ecNumber evidence="1">6.5.1.8</ecNumber>
    </recommendedName>
</protein>
<evidence type="ECO:0000256" key="9">
    <source>
        <dbReference type="PIRSR" id="PIRSR601233-1"/>
    </source>
</evidence>
<feature type="binding site" evidence="11">
    <location>
        <position position="256"/>
    </location>
    <ligand>
        <name>Mn(2+)</name>
        <dbReference type="ChEBI" id="CHEBI:29035"/>
        <label>2</label>
    </ligand>
</feature>
<dbReference type="GO" id="GO:0042245">
    <property type="term" value="P:RNA repair"/>
    <property type="evidence" value="ECO:0007669"/>
    <property type="project" value="UniProtKB-KW"/>
</dbReference>
<dbReference type="GO" id="GO:0030145">
    <property type="term" value="F:manganese ion binding"/>
    <property type="evidence" value="ECO:0007669"/>
    <property type="project" value="TreeGrafter"/>
</dbReference>
<dbReference type="PANTHER" id="PTHR43749:SF2">
    <property type="entry name" value="RNA-SPLICING LIGASE RTCB"/>
    <property type="match status" value="1"/>
</dbReference>
<dbReference type="GO" id="GO:0005525">
    <property type="term" value="F:GTP binding"/>
    <property type="evidence" value="ECO:0007669"/>
    <property type="project" value="UniProtKB-KW"/>
</dbReference>
<evidence type="ECO:0000313" key="13">
    <source>
        <dbReference type="Proteomes" id="UP000290204"/>
    </source>
</evidence>
<comment type="caution">
    <text evidence="12">The sequence shown here is derived from an EMBL/GenBank/DDBJ whole genome shotgun (WGS) entry which is preliminary data.</text>
</comment>
<evidence type="ECO:0000256" key="5">
    <source>
        <dbReference type="ARBA" id="ARBA00022800"/>
    </source>
</evidence>
<feature type="binding site" evidence="11">
    <location>
        <position position="148"/>
    </location>
    <ligand>
        <name>Mn(2+)</name>
        <dbReference type="ChEBI" id="CHEBI:29035"/>
        <label>1</label>
    </ligand>
</feature>
<keyword evidence="6 10" id="KW-0342">GTP-binding</keyword>
<comment type="cofactor">
    <cofactor evidence="11">
        <name>Mn(2+)</name>
        <dbReference type="ChEBI" id="CHEBI:29035"/>
    </cofactor>
    <text evidence="11">Binds 2 manganese ions per subunit.</text>
</comment>
<feature type="active site" description="GMP-histidine intermediate" evidence="9">
    <location>
        <position position="394"/>
    </location>
</feature>
<dbReference type="InterPro" id="IPR036025">
    <property type="entry name" value="RtcB-like_sf"/>
</dbReference>
<dbReference type="InterPro" id="IPR001233">
    <property type="entry name" value="RtcB"/>
</dbReference>
<evidence type="ECO:0000256" key="4">
    <source>
        <dbReference type="ARBA" id="ARBA00022741"/>
    </source>
</evidence>
<dbReference type="EC" id="6.5.1.8" evidence="1"/>
<dbReference type="GO" id="GO:0003909">
    <property type="term" value="F:DNA ligase activity"/>
    <property type="evidence" value="ECO:0007669"/>
    <property type="project" value="TreeGrafter"/>
</dbReference>
<dbReference type="InterPro" id="IPR052915">
    <property type="entry name" value="RtcB-like"/>
</dbReference>
<evidence type="ECO:0000256" key="8">
    <source>
        <dbReference type="ARBA" id="ARBA00047746"/>
    </source>
</evidence>
<dbReference type="Gene3D" id="3.90.1860.10">
    <property type="entry name" value="tRNA-splicing ligase RtcB"/>
    <property type="match status" value="1"/>
</dbReference>
<organism evidence="12 13">
    <name type="scientific">Lacibacter luteus</name>
    <dbReference type="NCBI Taxonomy" id="2508719"/>
    <lineage>
        <taxon>Bacteria</taxon>
        <taxon>Pseudomonadati</taxon>
        <taxon>Bacteroidota</taxon>
        <taxon>Chitinophagia</taxon>
        <taxon>Chitinophagales</taxon>
        <taxon>Chitinophagaceae</taxon>
        <taxon>Lacibacter</taxon>
    </lineage>
</organism>
<proteinExistence type="predicted"/>
<feature type="binding site" evidence="11">
    <location>
        <position position="338"/>
    </location>
    <ligand>
        <name>Mn(2+)</name>
        <dbReference type="ChEBI" id="CHEBI:29035"/>
        <label>2</label>
    </ligand>
</feature>
<sequence>MSKLKISGKELRAIGYPEGPVISIAMNIMQKQYKHTAKEEVMELLKAVLASPANYLDDAVLALIAKQLMPEEKESEGELSLNQNGIQFNVFGSEHIEQSAMHQMYTAAKLPVAVAGALMPDAHHGYGLPIGGVLATENAVIPYGVGVDIGCRMCLSIYDIDPKELVQRESFFTRELGEATLFGSGAQFKQSEDHEVMDNELFFELPLLKNLHGRAWKQLGSSGSGNHFVEFGVVEVAEKDEVLGVAAGKYVGLLSHSGSRALGANIANYYTKIAISKRRLPQDAKNLAWLNLDEEEGMEYWLAMNLAGDYASACHHVIHNKIAKQLGRRPMKMVENHHNFAWKEKWEGRDVIVHRKGATPAGKDILGIIPGSMTATGYIVKGKGEAASVNSASHGAGRLMSRSKAMQSITHNALKDELKKYGVKLLGGGLDEAPFAYKDINVVMQSQQSLVDVVGSFTPKIVKMDGPSIKPWQKSREVEGE</sequence>
<gene>
    <name evidence="12" type="ORF">ESA94_07625</name>
</gene>
<reference evidence="12 13" key="1">
    <citation type="submission" date="2019-01" db="EMBL/GenBank/DDBJ databases">
        <title>Lacibacter sp. strain TTM-7.</title>
        <authorList>
            <person name="Chen W.-M."/>
        </authorList>
    </citation>
    <scope>NUCLEOTIDE SEQUENCE [LARGE SCALE GENOMIC DNA]</scope>
    <source>
        <strain evidence="12 13">TTM-7</strain>
    </source>
</reference>
<keyword evidence="4 10" id="KW-0547">Nucleotide-binding</keyword>
<dbReference type="Proteomes" id="UP000290204">
    <property type="component" value="Unassembled WGS sequence"/>
</dbReference>